<keyword evidence="3" id="KW-1185">Reference proteome</keyword>
<dbReference type="AlphaFoldDB" id="A0A0A6P039"/>
<gene>
    <name evidence="2" type="ORF">THIOM_002426</name>
</gene>
<dbReference type="SUPFAM" id="SSF52540">
    <property type="entry name" value="P-loop containing nucleoside triphosphate hydrolases"/>
    <property type="match status" value="1"/>
</dbReference>
<comment type="caution">
    <text evidence="2">The sequence shown here is derived from an EMBL/GenBank/DDBJ whole genome shotgun (WGS) entry which is preliminary data.</text>
</comment>
<dbReference type="PATRIC" id="fig|1003181.4.peg.3311"/>
<dbReference type="InterPro" id="IPR051396">
    <property type="entry name" value="Bact_Antivir_Def_Nuclease"/>
</dbReference>
<evidence type="ECO:0000313" key="2">
    <source>
        <dbReference type="EMBL" id="OAD21802.1"/>
    </source>
</evidence>
<dbReference type="Proteomes" id="UP000076962">
    <property type="component" value="Unassembled WGS sequence"/>
</dbReference>
<protein>
    <recommendedName>
        <fullName evidence="1">Endonuclease GajA/Old nuclease/RecF-like AAA domain-containing protein</fullName>
    </recommendedName>
</protein>
<reference evidence="2 3" key="1">
    <citation type="submission" date="2016-05" db="EMBL/GenBank/DDBJ databases">
        <title>Single-cell genome of chain-forming Candidatus Thiomargarita nelsonii and comparison to other large sulfur-oxidizing bacteria.</title>
        <authorList>
            <person name="Winkel M."/>
            <person name="Salman V."/>
            <person name="Woyke T."/>
            <person name="Schulz-Vogt H."/>
            <person name="Richter M."/>
            <person name="Flood B."/>
            <person name="Bailey J."/>
            <person name="Amann R."/>
            <person name="Mussmann M."/>
        </authorList>
    </citation>
    <scope>NUCLEOTIDE SEQUENCE [LARGE SCALE GENOMIC DNA]</scope>
    <source>
        <strain evidence="2 3">THI036</strain>
    </source>
</reference>
<feature type="domain" description="Endonuclease GajA/Old nuclease/RecF-like AAA" evidence="1">
    <location>
        <begin position="209"/>
        <end position="299"/>
    </location>
</feature>
<evidence type="ECO:0000313" key="3">
    <source>
        <dbReference type="Proteomes" id="UP000076962"/>
    </source>
</evidence>
<dbReference type="InterPro" id="IPR027417">
    <property type="entry name" value="P-loop_NTPase"/>
</dbReference>
<dbReference type="EMBL" id="LUTY01001384">
    <property type="protein sequence ID" value="OAD21802.1"/>
    <property type="molecule type" value="Genomic_DNA"/>
</dbReference>
<dbReference type="PANTHER" id="PTHR43581">
    <property type="entry name" value="ATP/GTP PHOSPHATASE"/>
    <property type="match status" value="1"/>
</dbReference>
<organism evidence="2 3">
    <name type="scientific">Candidatus Thiomargarita nelsonii</name>
    <dbReference type="NCBI Taxonomy" id="1003181"/>
    <lineage>
        <taxon>Bacteria</taxon>
        <taxon>Pseudomonadati</taxon>
        <taxon>Pseudomonadota</taxon>
        <taxon>Gammaproteobacteria</taxon>
        <taxon>Thiotrichales</taxon>
        <taxon>Thiotrichaceae</taxon>
        <taxon>Thiomargarita</taxon>
    </lineage>
</organism>
<evidence type="ECO:0000259" key="1">
    <source>
        <dbReference type="Pfam" id="PF13175"/>
    </source>
</evidence>
<dbReference type="Gene3D" id="3.40.50.300">
    <property type="entry name" value="P-loop containing nucleotide triphosphate hydrolases"/>
    <property type="match status" value="1"/>
</dbReference>
<dbReference type="InterPro" id="IPR041685">
    <property type="entry name" value="AAA_GajA/Old/RecF-like"/>
</dbReference>
<name>A0A0A6P039_9GAMM</name>
<proteinExistence type="predicted"/>
<accession>A0A0A6P039</accession>
<sequence length="313" mass="35472">MFLQIQIRNFGPIKAFDFDLKKDLVMIFGKNNIGKSYGIYVVYLLVKTLLKSQRYVSTNVAVDKLQQAFLADFQDAFYATFENLDNITNRFSKKPMSLSLCTNVAELRIEVKDNQLVLTNASLLTKIQNDFPLDTQQQIYYLPAARFGIYQALSAFSAIFAELGKSRNVLRQKVEIPTLTSPVSDYFLGLSNLKINDIKVDKQILSLVEEIEQNILKGEVIFNPELNKFFYKPSQTDLYLNFSLTSSMVSELFPLVAYLKYIVAFANSPSMIFIEEPEAHLHPEAQVELIEILVKLVKVAHGSSLGQCGRCSS</sequence>
<dbReference type="PANTHER" id="PTHR43581:SF4">
    <property type="entry name" value="ATP_GTP PHOSPHATASE"/>
    <property type="match status" value="1"/>
</dbReference>
<dbReference type="Pfam" id="PF13175">
    <property type="entry name" value="AAA_15"/>
    <property type="match status" value="1"/>
</dbReference>